<evidence type="ECO:0000313" key="1">
    <source>
        <dbReference type="EMBL" id="EQB52298.1"/>
    </source>
</evidence>
<protein>
    <submittedName>
        <fullName evidence="1">Uncharacterized protein</fullName>
    </submittedName>
</protein>
<dbReference type="HOGENOM" id="CLU_3435941_0_0_1"/>
<evidence type="ECO:0000313" key="2">
    <source>
        <dbReference type="Proteomes" id="UP000015530"/>
    </source>
</evidence>
<comment type="caution">
    <text evidence="1">The sequence shown here is derived from an EMBL/GenBank/DDBJ whole genome shotgun (WGS) entry which is preliminary data.</text>
</comment>
<dbReference type="EMBL" id="AMYD01001625">
    <property type="protein sequence ID" value="EQB52298.1"/>
    <property type="molecule type" value="Genomic_DNA"/>
</dbReference>
<reference evidence="2" key="1">
    <citation type="journal article" date="2013" name="Mol. Plant Microbe Interact.">
        <title>Global aspects of pacC regulation of pathogenicity genes in Colletotrichum gloeosporioides as revealed by transcriptome analysis.</title>
        <authorList>
            <person name="Alkan N."/>
            <person name="Meng X."/>
            <person name="Friedlander G."/>
            <person name="Reuveni E."/>
            <person name="Sukno S."/>
            <person name="Sherman A."/>
            <person name="Thon M."/>
            <person name="Fluhr R."/>
            <person name="Prusky D."/>
        </authorList>
    </citation>
    <scope>NUCLEOTIDE SEQUENCE [LARGE SCALE GENOMIC DNA]</scope>
    <source>
        <strain evidence="2">Cg-14</strain>
    </source>
</reference>
<gene>
    <name evidence="1" type="ORF">CGLO_08090</name>
</gene>
<name>T0KH81_COLGC</name>
<dbReference type="Proteomes" id="UP000015530">
    <property type="component" value="Unassembled WGS sequence"/>
</dbReference>
<proteinExistence type="predicted"/>
<organism evidence="1 2">
    <name type="scientific">Colletotrichum gloeosporioides (strain Cg-14)</name>
    <name type="common">Anthracnose fungus</name>
    <name type="synonym">Glomerella cingulata</name>
    <dbReference type="NCBI Taxonomy" id="1237896"/>
    <lineage>
        <taxon>Eukaryota</taxon>
        <taxon>Fungi</taxon>
        <taxon>Dikarya</taxon>
        <taxon>Ascomycota</taxon>
        <taxon>Pezizomycotina</taxon>
        <taxon>Sordariomycetes</taxon>
        <taxon>Hypocreomycetidae</taxon>
        <taxon>Glomerellales</taxon>
        <taxon>Glomerellaceae</taxon>
        <taxon>Colletotrichum</taxon>
        <taxon>Colletotrichum gloeosporioides species complex</taxon>
    </lineage>
</organism>
<accession>T0KH81</accession>
<sequence length="13" mass="1505">MKQPIPVFTPIFS</sequence>